<evidence type="ECO:0000256" key="2">
    <source>
        <dbReference type="SAM" id="Phobius"/>
    </source>
</evidence>
<dbReference type="EMBL" id="MCOK01000001">
    <property type="protein sequence ID" value="OOC55072.1"/>
    <property type="molecule type" value="Genomic_DNA"/>
</dbReference>
<keyword evidence="4" id="KW-1185">Reference proteome</keyword>
<dbReference type="OrthoDB" id="5111891at2"/>
<dbReference type="RefSeq" id="WP_077691494.1">
    <property type="nucleotide sequence ID" value="NZ_MCOK01000001.1"/>
</dbReference>
<evidence type="ECO:0000313" key="4">
    <source>
        <dbReference type="Proteomes" id="UP000189004"/>
    </source>
</evidence>
<feature type="region of interest" description="Disordered" evidence="1">
    <location>
        <begin position="1"/>
        <end position="28"/>
    </location>
</feature>
<protein>
    <submittedName>
        <fullName evidence="3">Uncharacterized protein</fullName>
    </submittedName>
</protein>
<sequence length="169" mass="18384">MNQYPNAGPGEPWHQPSGETPGWGLPPDPYQGGAMEVYGATGGHQPAMPYPPADGDAPIGTIGEIAFSQHTVITPMGRFPIRGTVWTVNDMSRTERSTPTWAIIVTVLVFWWTCLLGLLFLLVKEQKTTGHVQVTVQGHGQHYSTSIMATHPAVASQIHQQVNYARNLA</sequence>
<feature type="transmembrane region" description="Helical" evidence="2">
    <location>
        <begin position="101"/>
        <end position="123"/>
    </location>
</feature>
<reference evidence="4" key="1">
    <citation type="submission" date="2016-08" db="EMBL/GenBank/DDBJ databases">
        <authorList>
            <person name="Tokovenko B."/>
            <person name="Kalinowski J."/>
        </authorList>
    </citation>
    <scope>NUCLEOTIDE SEQUENCE [LARGE SCALE GENOMIC DNA]</scope>
    <source>
        <strain evidence="4">UTMC102</strain>
    </source>
</reference>
<keyword evidence="2" id="KW-1133">Transmembrane helix</keyword>
<dbReference type="AlphaFoldDB" id="A0A1V3C360"/>
<keyword evidence="2" id="KW-0472">Membrane</keyword>
<dbReference type="Proteomes" id="UP000189004">
    <property type="component" value="Unassembled WGS sequence"/>
</dbReference>
<comment type="caution">
    <text evidence="3">The sequence shown here is derived from an EMBL/GenBank/DDBJ whole genome shotgun (WGS) entry which is preliminary data.</text>
</comment>
<accession>A0A1V3C360</accession>
<evidence type="ECO:0000313" key="3">
    <source>
        <dbReference type="EMBL" id="OOC55072.1"/>
    </source>
</evidence>
<proteinExistence type="predicted"/>
<gene>
    <name evidence="3" type="ORF">NOSIN_15685</name>
</gene>
<keyword evidence="2" id="KW-0812">Transmembrane</keyword>
<organism evidence="3 4">
    <name type="scientific">Nocardiopsis sinuspersici</name>
    <dbReference type="NCBI Taxonomy" id="501010"/>
    <lineage>
        <taxon>Bacteria</taxon>
        <taxon>Bacillati</taxon>
        <taxon>Actinomycetota</taxon>
        <taxon>Actinomycetes</taxon>
        <taxon>Streptosporangiales</taxon>
        <taxon>Nocardiopsidaceae</taxon>
        <taxon>Nocardiopsis</taxon>
    </lineage>
</organism>
<evidence type="ECO:0000256" key="1">
    <source>
        <dbReference type="SAM" id="MobiDB-lite"/>
    </source>
</evidence>
<name>A0A1V3C360_9ACTN</name>